<dbReference type="OrthoDB" id="886015at2"/>
<evidence type="ECO:0000313" key="3">
    <source>
        <dbReference type="EMBL" id="TGE28467.1"/>
    </source>
</evidence>
<dbReference type="RefSeq" id="WP_135391963.1">
    <property type="nucleotide sequence ID" value="NZ_SRMB01000001.1"/>
</dbReference>
<feature type="region of interest" description="Disordered" evidence="1">
    <location>
        <begin position="27"/>
        <end position="53"/>
    </location>
</feature>
<feature type="signal peptide" evidence="2">
    <location>
        <begin position="1"/>
        <end position="18"/>
    </location>
</feature>
<keyword evidence="2" id="KW-0732">Signal</keyword>
<feature type="chain" id="PRO_5021365733" evidence="2">
    <location>
        <begin position="19"/>
        <end position="169"/>
    </location>
</feature>
<proteinExistence type="predicted"/>
<organism evidence="3 4">
    <name type="scientific">Hymenobacter metallicola</name>
    <dbReference type="NCBI Taxonomy" id="2563114"/>
    <lineage>
        <taxon>Bacteria</taxon>
        <taxon>Pseudomonadati</taxon>
        <taxon>Bacteroidota</taxon>
        <taxon>Cytophagia</taxon>
        <taxon>Cytophagales</taxon>
        <taxon>Hymenobacteraceae</taxon>
        <taxon>Hymenobacter</taxon>
    </lineage>
</organism>
<comment type="caution">
    <text evidence="3">The sequence shown here is derived from an EMBL/GenBank/DDBJ whole genome shotgun (WGS) entry which is preliminary data.</text>
</comment>
<gene>
    <name evidence="3" type="ORF">E5K02_03090</name>
</gene>
<feature type="compositionally biased region" description="Low complexity" evidence="1">
    <location>
        <begin position="27"/>
        <end position="41"/>
    </location>
</feature>
<protein>
    <submittedName>
        <fullName evidence="3">Uncharacterized protein</fullName>
    </submittedName>
</protein>
<dbReference type="EMBL" id="SRMB01000001">
    <property type="protein sequence ID" value="TGE28467.1"/>
    <property type="molecule type" value="Genomic_DNA"/>
</dbReference>
<dbReference type="Proteomes" id="UP000298471">
    <property type="component" value="Unassembled WGS sequence"/>
</dbReference>
<dbReference type="AlphaFoldDB" id="A0A4Z0QEJ7"/>
<name>A0A4Z0QEJ7_9BACT</name>
<keyword evidence="4" id="KW-1185">Reference proteome</keyword>
<accession>A0A4Z0QEJ7</accession>
<sequence>MRIHLLACLLSVSGVLLSQCVSTHEPGVTTTAPASTTVSAGQAESLDPDPNKPYREMAIQPIAAEPANYTASVICRRDSVGTLLLEMKLNPAQRSIEKLSLAYGLRNSGQKAKQIGQGTGHYDSTSQRYYFSTFYQIITQLPNQQRVYSDLYPVHGWVSTSTNTVGLQL</sequence>
<reference evidence="3 4" key="1">
    <citation type="submission" date="2019-04" db="EMBL/GenBank/DDBJ databases">
        <authorList>
            <person name="Feng G."/>
            <person name="Zhang J."/>
            <person name="Zhu H."/>
        </authorList>
    </citation>
    <scope>NUCLEOTIDE SEQUENCE [LARGE SCALE GENOMIC DNA]</scope>
    <source>
        <strain evidence="3 4">9PBR-1</strain>
    </source>
</reference>
<evidence type="ECO:0000256" key="1">
    <source>
        <dbReference type="SAM" id="MobiDB-lite"/>
    </source>
</evidence>
<evidence type="ECO:0000313" key="4">
    <source>
        <dbReference type="Proteomes" id="UP000298471"/>
    </source>
</evidence>
<evidence type="ECO:0000256" key="2">
    <source>
        <dbReference type="SAM" id="SignalP"/>
    </source>
</evidence>